<evidence type="ECO:0000256" key="3">
    <source>
        <dbReference type="PIRSR" id="PIRSR613078-2"/>
    </source>
</evidence>
<dbReference type="GO" id="GO:0016791">
    <property type="term" value="F:phosphatase activity"/>
    <property type="evidence" value="ECO:0007669"/>
    <property type="project" value="TreeGrafter"/>
</dbReference>
<dbReference type="Gene3D" id="3.40.50.1240">
    <property type="entry name" value="Phosphoglycerate mutase-like"/>
    <property type="match status" value="1"/>
</dbReference>
<dbReference type="Proteomes" id="UP000823633">
    <property type="component" value="Unassembled WGS sequence"/>
</dbReference>
<accession>A0A9D9E712</accession>
<evidence type="ECO:0000256" key="1">
    <source>
        <dbReference type="ARBA" id="ARBA00023152"/>
    </source>
</evidence>
<evidence type="ECO:0000256" key="2">
    <source>
        <dbReference type="ARBA" id="ARBA00023235"/>
    </source>
</evidence>
<gene>
    <name evidence="4" type="ORF">IAC42_01980</name>
</gene>
<dbReference type="EMBL" id="JADIMU010000015">
    <property type="protein sequence ID" value="MBO8442519.1"/>
    <property type="molecule type" value="Genomic_DNA"/>
</dbReference>
<feature type="binding site" evidence="3">
    <location>
        <position position="59"/>
    </location>
    <ligand>
        <name>substrate</name>
    </ligand>
</feature>
<keyword evidence="1" id="KW-0324">Glycolysis</keyword>
<feature type="binding site" evidence="3">
    <location>
        <begin position="9"/>
        <end position="16"/>
    </location>
    <ligand>
        <name>substrate</name>
    </ligand>
</feature>
<reference evidence="4" key="2">
    <citation type="journal article" date="2021" name="PeerJ">
        <title>Extensive microbial diversity within the chicken gut microbiome revealed by metagenomics and culture.</title>
        <authorList>
            <person name="Gilroy R."/>
            <person name="Ravi A."/>
            <person name="Getino M."/>
            <person name="Pursley I."/>
            <person name="Horton D.L."/>
            <person name="Alikhan N.F."/>
            <person name="Baker D."/>
            <person name="Gharbi K."/>
            <person name="Hall N."/>
            <person name="Watson M."/>
            <person name="Adriaenssens E.M."/>
            <person name="Foster-Nyarko E."/>
            <person name="Jarju S."/>
            <person name="Secka A."/>
            <person name="Antonio M."/>
            <person name="Oren A."/>
            <person name="Chaudhuri R.R."/>
            <person name="La Ragione R."/>
            <person name="Hildebrand F."/>
            <person name="Pallen M.J."/>
        </authorList>
    </citation>
    <scope>NUCLEOTIDE SEQUENCE</scope>
    <source>
        <strain evidence="4">11167</strain>
    </source>
</reference>
<name>A0A9D9E712_9SPIR</name>
<evidence type="ECO:0000313" key="4">
    <source>
        <dbReference type="EMBL" id="MBO8442519.1"/>
    </source>
</evidence>
<dbReference type="AlphaFoldDB" id="A0A9D9E712"/>
<evidence type="ECO:0000313" key="5">
    <source>
        <dbReference type="Proteomes" id="UP000823633"/>
    </source>
</evidence>
<comment type="caution">
    <text evidence="4">The sequence shown here is derived from an EMBL/GenBank/DDBJ whole genome shotgun (WGS) entry which is preliminary data.</text>
</comment>
<dbReference type="Pfam" id="PF00300">
    <property type="entry name" value="His_Phos_1"/>
    <property type="match status" value="1"/>
</dbReference>
<dbReference type="CDD" id="cd07067">
    <property type="entry name" value="HP_PGM_like"/>
    <property type="match status" value="1"/>
</dbReference>
<sequence>MSLSLTLVRHGESEANVAHMLSGWMDVPLTERGRHELEDLRLSVDYPKAEILFSSPLQRCRDTAAILFPDMLPIVSDRFKEIDFRSLEGTILHSKEEIRSYFVDWVADRPRKDEETFTPVARRMGVTLETTARDCLEKGIRSATVVMHSGIMRVGLITLFGMPREDFNRMSVANGRGVVITFDDDARPLQWRWL</sequence>
<dbReference type="SUPFAM" id="SSF53254">
    <property type="entry name" value="Phosphoglycerate mutase-like"/>
    <property type="match status" value="1"/>
</dbReference>
<dbReference type="InterPro" id="IPR013078">
    <property type="entry name" value="His_Pase_superF_clade-1"/>
</dbReference>
<dbReference type="PANTHER" id="PTHR48100:SF1">
    <property type="entry name" value="HISTIDINE PHOSPHATASE FAMILY PROTEIN-RELATED"/>
    <property type="match status" value="1"/>
</dbReference>
<dbReference type="InterPro" id="IPR050275">
    <property type="entry name" value="PGM_Phosphatase"/>
</dbReference>
<keyword evidence="2" id="KW-0413">Isomerase</keyword>
<protein>
    <submittedName>
        <fullName evidence="4">Histidine phosphatase family protein</fullName>
    </submittedName>
</protein>
<dbReference type="PANTHER" id="PTHR48100">
    <property type="entry name" value="BROAD-SPECIFICITY PHOSPHATASE YOR283W-RELATED"/>
    <property type="match status" value="1"/>
</dbReference>
<organism evidence="4 5">
    <name type="scientific">Candidatus Aphodenecus pullistercoris</name>
    <dbReference type="NCBI Taxonomy" id="2840669"/>
    <lineage>
        <taxon>Bacteria</taxon>
        <taxon>Pseudomonadati</taxon>
        <taxon>Spirochaetota</taxon>
        <taxon>Spirochaetia</taxon>
        <taxon>Spirochaetales</taxon>
        <taxon>Candidatus Aphodenecus</taxon>
    </lineage>
</organism>
<proteinExistence type="predicted"/>
<reference evidence="4" key="1">
    <citation type="submission" date="2020-10" db="EMBL/GenBank/DDBJ databases">
        <authorList>
            <person name="Gilroy R."/>
        </authorList>
    </citation>
    <scope>NUCLEOTIDE SEQUENCE</scope>
    <source>
        <strain evidence="4">11167</strain>
    </source>
</reference>
<dbReference type="PROSITE" id="PS00175">
    <property type="entry name" value="PG_MUTASE"/>
    <property type="match status" value="1"/>
</dbReference>
<dbReference type="InterPro" id="IPR001345">
    <property type="entry name" value="PG/BPGM_mutase_AS"/>
</dbReference>
<dbReference type="GO" id="GO:0005737">
    <property type="term" value="C:cytoplasm"/>
    <property type="evidence" value="ECO:0007669"/>
    <property type="project" value="TreeGrafter"/>
</dbReference>
<dbReference type="SMART" id="SM00855">
    <property type="entry name" value="PGAM"/>
    <property type="match status" value="1"/>
</dbReference>
<dbReference type="InterPro" id="IPR029033">
    <property type="entry name" value="His_PPase_superfam"/>
</dbReference>